<dbReference type="SUPFAM" id="SSF55729">
    <property type="entry name" value="Acyl-CoA N-acyltransferases (Nat)"/>
    <property type="match status" value="1"/>
</dbReference>
<name>A0AB39TH22_9ACTN</name>
<dbReference type="AlphaFoldDB" id="A0AB39TH22"/>
<dbReference type="RefSeq" id="WP_369182901.1">
    <property type="nucleotide sequence ID" value="NZ_CP163445.1"/>
</dbReference>
<dbReference type="InterPro" id="IPR016181">
    <property type="entry name" value="Acyl_CoA_acyltransferase"/>
</dbReference>
<sequence>MSTETRRAGLPARQTSGSAEPAVWTTELRREDDALDTLAEEWDALAARCRTATFFQASAWQRSWWRHYGHPGALLVVLVRRDGRLVGAGAFRRRGRLGGLTGLGAGLIDYTDVLLDDECADRAAAELAAALPVTRPWQFLELREVHPEAAVQKVYEHWRGSRRRFQDSLCQHLPAVPMDRLLKRLSGKSAQRSRVKLRKIAEAGVRVRPTPVEEVPEALEGLLRLHFLQWQDRGVTPEHRTERFARHLNESTAGLVATGRAAVHQFHLDGQLVAVSLLLLCPATSGLYLYGAHPVLRERLDIAGLLFSAAQDETVGAGIPVFGLLRGQEPYKQRWRPDQLRNQWLLLGPTGVAPAAAVRAGLVRGRQAAAHLLRTRFPRLKQALLARRLR</sequence>
<reference evidence="3" key="1">
    <citation type="submission" date="2024-07" db="EMBL/GenBank/DDBJ databases">
        <authorList>
            <person name="Yu S.T."/>
        </authorList>
    </citation>
    <scope>NUCLEOTIDE SEQUENCE</scope>
    <source>
        <strain evidence="3">Y1</strain>
    </source>
</reference>
<dbReference type="EMBL" id="CP163445">
    <property type="protein sequence ID" value="XDQ78473.1"/>
    <property type="molecule type" value="Genomic_DNA"/>
</dbReference>
<feature type="region of interest" description="Disordered" evidence="1">
    <location>
        <begin position="1"/>
        <end position="21"/>
    </location>
</feature>
<accession>A0AB39TH22</accession>
<gene>
    <name evidence="3" type="ORF">AB2U05_08345</name>
</gene>
<evidence type="ECO:0000259" key="2">
    <source>
        <dbReference type="Pfam" id="PF13480"/>
    </source>
</evidence>
<evidence type="ECO:0000313" key="3">
    <source>
        <dbReference type="EMBL" id="XDQ78473.1"/>
    </source>
</evidence>
<dbReference type="Pfam" id="PF13480">
    <property type="entry name" value="Acetyltransf_6"/>
    <property type="match status" value="1"/>
</dbReference>
<proteinExistence type="predicted"/>
<dbReference type="InterPro" id="IPR038740">
    <property type="entry name" value="BioF2-like_GNAT_dom"/>
</dbReference>
<evidence type="ECO:0000256" key="1">
    <source>
        <dbReference type="SAM" id="MobiDB-lite"/>
    </source>
</evidence>
<protein>
    <submittedName>
        <fullName evidence="3">GNAT family N-acetyltransferase</fullName>
    </submittedName>
</protein>
<feature type="domain" description="BioF2-like acetyltransferase" evidence="2">
    <location>
        <begin position="191"/>
        <end position="333"/>
    </location>
</feature>
<organism evidence="3">
    <name type="scientific">Streptomyces sp. Y1</name>
    <dbReference type="NCBI Taxonomy" id="3238634"/>
    <lineage>
        <taxon>Bacteria</taxon>
        <taxon>Bacillati</taxon>
        <taxon>Actinomycetota</taxon>
        <taxon>Actinomycetes</taxon>
        <taxon>Kitasatosporales</taxon>
        <taxon>Streptomycetaceae</taxon>
        <taxon>Streptomyces</taxon>
    </lineage>
</organism>